<proteinExistence type="predicted"/>
<evidence type="ECO:0000313" key="2">
    <source>
        <dbReference type="Proteomes" id="UP000024635"/>
    </source>
</evidence>
<dbReference type="EMBL" id="JARK01001341">
    <property type="protein sequence ID" value="EYC30345.1"/>
    <property type="molecule type" value="Genomic_DNA"/>
</dbReference>
<accession>A0A016VSF2</accession>
<evidence type="ECO:0000313" key="1">
    <source>
        <dbReference type="EMBL" id="EYC30345.1"/>
    </source>
</evidence>
<organism evidence="1 2">
    <name type="scientific">Ancylostoma ceylanicum</name>
    <dbReference type="NCBI Taxonomy" id="53326"/>
    <lineage>
        <taxon>Eukaryota</taxon>
        <taxon>Metazoa</taxon>
        <taxon>Ecdysozoa</taxon>
        <taxon>Nematoda</taxon>
        <taxon>Chromadorea</taxon>
        <taxon>Rhabditida</taxon>
        <taxon>Rhabditina</taxon>
        <taxon>Rhabditomorpha</taxon>
        <taxon>Strongyloidea</taxon>
        <taxon>Ancylostomatidae</taxon>
        <taxon>Ancylostomatinae</taxon>
        <taxon>Ancylostoma</taxon>
    </lineage>
</organism>
<dbReference type="AlphaFoldDB" id="A0A016VSF2"/>
<gene>
    <name evidence="1" type="primary">Acey_s0005.g2592</name>
    <name evidence="1" type="ORF">Y032_0005g2592</name>
</gene>
<sequence length="88" mass="10625">MKHDSDEENHECRYCYPISLRLLMKCFQCVTCYYFWDDHSLSRLIKKCSYKENNLIWNLIGAVSGELDVFFFKCFCQTLEGLERYITQ</sequence>
<dbReference type="Proteomes" id="UP000024635">
    <property type="component" value="Unassembled WGS sequence"/>
</dbReference>
<keyword evidence="2" id="KW-1185">Reference proteome</keyword>
<protein>
    <submittedName>
        <fullName evidence="1">Uncharacterized protein</fullName>
    </submittedName>
</protein>
<comment type="caution">
    <text evidence="1">The sequence shown here is derived from an EMBL/GenBank/DDBJ whole genome shotgun (WGS) entry which is preliminary data.</text>
</comment>
<name>A0A016VSF2_9BILA</name>
<reference evidence="2" key="1">
    <citation type="journal article" date="2015" name="Nat. Genet.">
        <title>The genome and transcriptome of the zoonotic hookworm Ancylostoma ceylanicum identify infection-specific gene families.</title>
        <authorList>
            <person name="Schwarz E.M."/>
            <person name="Hu Y."/>
            <person name="Antoshechkin I."/>
            <person name="Miller M.M."/>
            <person name="Sternberg P.W."/>
            <person name="Aroian R.V."/>
        </authorList>
    </citation>
    <scope>NUCLEOTIDE SEQUENCE</scope>
    <source>
        <strain evidence="2">HY135</strain>
    </source>
</reference>